<organism evidence="6 7">
    <name type="scientific">Planomonospora corallina</name>
    <dbReference type="NCBI Taxonomy" id="1806052"/>
    <lineage>
        <taxon>Bacteria</taxon>
        <taxon>Bacillati</taxon>
        <taxon>Actinomycetota</taxon>
        <taxon>Actinomycetes</taxon>
        <taxon>Streptosporangiales</taxon>
        <taxon>Streptosporangiaceae</taxon>
        <taxon>Planomonospora</taxon>
    </lineage>
</organism>
<dbReference type="Pfam" id="PF13411">
    <property type="entry name" value="MerR_1"/>
    <property type="match status" value="1"/>
</dbReference>
<proteinExistence type="predicted"/>
<evidence type="ECO:0000313" key="7">
    <source>
        <dbReference type="Proteomes" id="UP001595850"/>
    </source>
</evidence>
<evidence type="ECO:0000313" key="6">
    <source>
        <dbReference type="EMBL" id="MFC4061047.1"/>
    </source>
</evidence>
<dbReference type="PRINTS" id="PR00040">
    <property type="entry name" value="HTHMERR"/>
</dbReference>
<keyword evidence="4" id="KW-0804">Transcription</keyword>
<dbReference type="PANTHER" id="PTHR30204">
    <property type="entry name" value="REDOX-CYCLING DRUG-SENSING TRANSCRIPTIONAL ACTIVATOR SOXR"/>
    <property type="match status" value="1"/>
</dbReference>
<keyword evidence="2" id="KW-0805">Transcription regulation</keyword>
<name>A0ABV8IDE5_9ACTN</name>
<dbReference type="Proteomes" id="UP001595850">
    <property type="component" value="Unassembled WGS sequence"/>
</dbReference>
<evidence type="ECO:0000256" key="2">
    <source>
        <dbReference type="ARBA" id="ARBA00023015"/>
    </source>
</evidence>
<evidence type="ECO:0000259" key="5">
    <source>
        <dbReference type="PROSITE" id="PS50937"/>
    </source>
</evidence>
<dbReference type="EMBL" id="JBHSBM010000025">
    <property type="protein sequence ID" value="MFC4061047.1"/>
    <property type="molecule type" value="Genomic_DNA"/>
</dbReference>
<sequence length="140" mass="15826">MKSSTARTMEIGELAARYGLATHVLRHWEAVGLLSPARHANGRRRYGPDDDARVALIVRAKETGASLEQIRGLVAADDGTRRREILVRHRDALARRMERIRSELEAIEHVLECGHEDVFECPEFQRMLLAGPRWEACDSA</sequence>
<dbReference type="RefSeq" id="WP_377290877.1">
    <property type="nucleotide sequence ID" value="NZ_JBHSBM010000025.1"/>
</dbReference>
<dbReference type="InterPro" id="IPR000551">
    <property type="entry name" value="MerR-type_HTH_dom"/>
</dbReference>
<dbReference type="SMART" id="SM00422">
    <property type="entry name" value="HTH_MERR"/>
    <property type="match status" value="1"/>
</dbReference>
<dbReference type="InterPro" id="IPR009061">
    <property type="entry name" value="DNA-bd_dom_put_sf"/>
</dbReference>
<keyword evidence="3" id="KW-0238">DNA-binding</keyword>
<dbReference type="SUPFAM" id="SSF46955">
    <property type="entry name" value="Putative DNA-binding domain"/>
    <property type="match status" value="1"/>
</dbReference>
<dbReference type="PROSITE" id="PS50937">
    <property type="entry name" value="HTH_MERR_2"/>
    <property type="match status" value="1"/>
</dbReference>
<accession>A0ABV8IDE5</accession>
<comment type="caution">
    <text evidence="6">The sequence shown here is derived from an EMBL/GenBank/DDBJ whole genome shotgun (WGS) entry which is preliminary data.</text>
</comment>
<evidence type="ECO:0000256" key="3">
    <source>
        <dbReference type="ARBA" id="ARBA00023125"/>
    </source>
</evidence>
<dbReference type="InterPro" id="IPR047057">
    <property type="entry name" value="MerR_fam"/>
</dbReference>
<keyword evidence="7" id="KW-1185">Reference proteome</keyword>
<evidence type="ECO:0000256" key="1">
    <source>
        <dbReference type="ARBA" id="ARBA00022491"/>
    </source>
</evidence>
<protein>
    <submittedName>
        <fullName evidence="6">MerR family transcriptional regulator</fullName>
    </submittedName>
</protein>
<dbReference type="PANTHER" id="PTHR30204:SF69">
    <property type="entry name" value="MERR-FAMILY TRANSCRIPTIONAL REGULATOR"/>
    <property type="match status" value="1"/>
</dbReference>
<feature type="domain" description="HTH merR-type" evidence="5">
    <location>
        <begin position="8"/>
        <end position="76"/>
    </location>
</feature>
<reference evidence="7" key="1">
    <citation type="journal article" date="2019" name="Int. J. Syst. Evol. Microbiol.">
        <title>The Global Catalogue of Microorganisms (GCM) 10K type strain sequencing project: providing services to taxonomists for standard genome sequencing and annotation.</title>
        <authorList>
            <consortium name="The Broad Institute Genomics Platform"/>
            <consortium name="The Broad Institute Genome Sequencing Center for Infectious Disease"/>
            <person name="Wu L."/>
            <person name="Ma J."/>
        </authorList>
    </citation>
    <scope>NUCLEOTIDE SEQUENCE [LARGE SCALE GENOMIC DNA]</scope>
    <source>
        <strain evidence="7">TBRC 4489</strain>
    </source>
</reference>
<gene>
    <name evidence="6" type="ORF">ACFOWE_22325</name>
</gene>
<keyword evidence="1" id="KW-0678">Repressor</keyword>
<evidence type="ECO:0000256" key="4">
    <source>
        <dbReference type="ARBA" id="ARBA00023163"/>
    </source>
</evidence>
<dbReference type="Gene3D" id="1.10.1660.10">
    <property type="match status" value="1"/>
</dbReference>